<organism evidence="2 3">
    <name type="scientific">Dichanthelium oligosanthes</name>
    <dbReference type="NCBI Taxonomy" id="888268"/>
    <lineage>
        <taxon>Eukaryota</taxon>
        <taxon>Viridiplantae</taxon>
        <taxon>Streptophyta</taxon>
        <taxon>Embryophyta</taxon>
        <taxon>Tracheophyta</taxon>
        <taxon>Spermatophyta</taxon>
        <taxon>Magnoliopsida</taxon>
        <taxon>Liliopsida</taxon>
        <taxon>Poales</taxon>
        <taxon>Poaceae</taxon>
        <taxon>PACMAD clade</taxon>
        <taxon>Panicoideae</taxon>
        <taxon>Panicodae</taxon>
        <taxon>Paniceae</taxon>
        <taxon>Dichantheliinae</taxon>
        <taxon>Dichanthelium</taxon>
    </lineage>
</organism>
<accession>A0A1E5V1T2</accession>
<dbReference type="EMBL" id="LWDX02054663">
    <property type="protein sequence ID" value="OEL19110.1"/>
    <property type="molecule type" value="Genomic_DNA"/>
</dbReference>
<comment type="caution">
    <text evidence="2">The sequence shown here is derived from an EMBL/GenBank/DDBJ whole genome shotgun (WGS) entry which is preliminary data.</text>
</comment>
<keyword evidence="3" id="KW-1185">Reference proteome</keyword>
<evidence type="ECO:0000313" key="3">
    <source>
        <dbReference type="Proteomes" id="UP000095767"/>
    </source>
</evidence>
<dbReference type="AlphaFoldDB" id="A0A1E5V1T2"/>
<feature type="compositionally biased region" description="Polar residues" evidence="1">
    <location>
        <begin position="66"/>
        <end position="80"/>
    </location>
</feature>
<feature type="region of interest" description="Disordered" evidence="1">
    <location>
        <begin position="1"/>
        <end position="20"/>
    </location>
</feature>
<dbReference type="Proteomes" id="UP000095767">
    <property type="component" value="Unassembled WGS sequence"/>
</dbReference>
<sequence>MHQGPLDSVSGKGEPERRLLGVGRTPCGILHGHPPHAATYCLQKAIQTVHDQRRSILRSAEPPGLYSSSSSTCPFQMLPQ</sequence>
<proteinExistence type="predicted"/>
<feature type="region of interest" description="Disordered" evidence="1">
    <location>
        <begin position="59"/>
        <end position="80"/>
    </location>
</feature>
<protein>
    <submittedName>
        <fullName evidence="2">Uncharacterized protein</fullName>
    </submittedName>
</protein>
<name>A0A1E5V1T2_9POAL</name>
<evidence type="ECO:0000313" key="2">
    <source>
        <dbReference type="EMBL" id="OEL19110.1"/>
    </source>
</evidence>
<gene>
    <name evidence="2" type="ORF">BAE44_0019871</name>
</gene>
<reference evidence="2 3" key="1">
    <citation type="submission" date="2016-09" db="EMBL/GenBank/DDBJ databases">
        <title>The draft genome of Dichanthelium oligosanthes: A C3 panicoid grass species.</title>
        <authorList>
            <person name="Studer A.J."/>
            <person name="Schnable J.C."/>
            <person name="Brutnell T.P."/>
        </authorList>
    </citation>
    <scope>NUCLEOTIDE SEQUENCE [LARGE SCALE GENOMIC DNA]</scope>
    <source>
        <strain evidence="3">cv. Kellogg 1175</strain>
        <tissue evidence="2">Leaf</tissue>
    </source>
</reference>
<evidence type="ECO:0000256" key="1">
    <source>
        <dbReference type="SAM" id="MobiDB-lite"/>
    </source>
</evidence>